<sequence>MEDSGAILSHISSLKNMLDQVNEEIEANIQITREIESGIVKCEEIESGLAAREAELVKTNYMLQFDMVGYVTVAVFFCHFSFSCLDNLRASVSSLGEELCCLKMKQAEIVKRMNEKRENFTKICLEFQSDIDKKENCEVWTLLLEKDSLENEIQLVDKKNNVLKNSVLAFVEEILEDLNNSNSALENEIQRKNWENEKLLKDINDLKATLLSAIGTSDIVQFCQRRIFPGNKIFAVEQLFMFGYSWHPDIMLSSMWPEA</sequence>
<proteinExistence type="predicted"/>
<keyword evidence="3" id="KW-1185">Reference proteome</keyword>
<feature type="coiled-coil region" evidence="1">
    <location>
        <begin position="146"/>
        <end position="209"/>
    </location>
</feature>
<reference evidence="2" key="1">
    <citation type="submission" date="2020-09" db="EMBL/GenBank/DDBJ databases">
        <title>Genome-Enabled Discovery of Anthraquinone Biosynthesis in Senna tora.</title>
        <authorList>
            <person name="Kang S.-H."/>
            <person name="Pandey R.P."/>
            <person name="Lee C.-M."/>
            <person name="Sim J.-S."/>
            <person name="Jeong J.-T."/>
            <person name="Choi B.-S."/>
            <person name="Jung M."/>
            <person name="Ginzburg D."/>
            <person name="Zhao K."/>
            <person name="Won S.Y."/>
            <person name="Oh T.-J."/>
            <person name="Yu Y."/>
            <person name="Kim N.-H."/>
            <person name="Lee O.R."/>
            <person name="Lee T.-H."/>
            <person name="Bashyal P."/>
            <person name="Kim T.-S."/>
            <person name="Lee W.-H."/>
            <person name="Kawkins C."/>
            <person name="Kim C.-K."/>
            <person name="Kim J.S."/>
            <person name="Ahn B.O."/>
            <person name="Rhee S.Y."/>
            <person name="Sohng J.K."/>
        </authorList>
    </citation>
    <scope>NUCLEOTIDE SEQUENCE</scope>
    <source>
        <tissue evidence="2">Leaf</tissue>
    </source>
</reference>
<accession>A0A835CC95</accession>
<dbReference type="Proteomes" id="UP000634136">
    <property type="component" value="Unassembled WGS sequence"/>
</dbReference>
<protein>
    <submittedName>
        <fullName evidence="2">Uncharacterized protein</fullName>
    </submittedName>
</protein>
<evidence type="ECO:0000313" key="3">
    <source>
        <dbReference type="Proteomes" id="UP000634136"/>
    </source>
</evidence>
<dbReference type="AlphaFoldDB" id="A0A835CC95"/>
<evidence type="ECO:0000256" key="1">
    <source>
        <dbReference type="SAM" id="Coils"/>
    </source>
</evidence>
<organism evidence="2 3">
    <name type="scientific">Senna tora</name>
    <dbReference type="NCBI Taxonomy" id="362788"/>
    <lineage>
        <taxon>Eukaryota</taxon>
        <taxon>Viridiplantae</taxon>
        <taxon>Streptophyta</taxon>
        <taxon>Embryophyta</taxon>
        <taxon>Tracheophyta</taxon>
        <taxon>Spermatophyta</taxon>
        <taxon>Magnoliopsida</taxon>
        <taxon>eudicotyledons</taxon>
        <taxon>Gunneridae</taxon>
        <taxon>Pentapetalae</taxon>
        <taxon>rosids</taxon>
        <taxon>fabids</taxon>
        <taxon>Fabales</taxon>
        <taxon>Fabaceae</taxon>
        <taxon>Caesalpinioideae</taxon>
        <taxon>Cassia clade</taxon>
        <taxon>Senna</taxon>
    </lineage>
</organism>
<evidence type="ECO:0000313" key="2">
    <source>
        <dbReference type="EMBL" id="KAF7836070.1"/>
    </source>
</evidence>
<comment type="caution">
    <text evidence="2">The sequence shown here is derived from an EMBL/GenBank/DDBJ whole genome shotgun (WGS) entry which is preliminary data.</text>
</comment>
<keyword evidence="1" id="KW-0175">Coiled coil</keyword>
<dbReference type="OrthoDB" id="780314at2759"/>
<dbReference type="EMBL" id="JAAIUW010000004">
    <property type="protein sequence ID" value="KAF7836070.1"/>
    <property type="molecule type" value="Genomic_DNA"/>
</dbReference>
<name>A0A835CC95_9FABA</name>
<gene>
    <name evidence="2" type="ORF">G2W53_010929</name>
</gene>